<dbReference type="PANTHER" id="PTHR33477:SF5">
    <property type="match status" value="1"/>
</dbReference>
<dbReference type="Gramene" id="HORVU.MOREX.r3.6HG0542700.1">
    <property type="protein sequence ID" value="HORVU.MOREX.r3.6HG0542700.1"/>
    <property type="gene ID" value="HORVU.MOREX.r3.6HG0542700"/>
</dbReference>
<accession>A0A8I6Y137</accession>
<dbReference type="Gramene" id="HORVU.MOREX.r2.6HG0451400.1">
    <property type="protein sequence ID" value="HORVU.MOREX.r2.6HG0451400.1"/>
    <property type="gene ID" value="HORVU.MOREX.r2.6HG0451400"/>
</dbReference>
<evidence type="ECO:0000313" key="3">
    <source>
        <dbReference type="Proteomes" id="UP000011116"/>
    </source>
</evidence>
<feature type="compositionally biased region" description="Basic and acidic residues" evidence="1">
    <location>
        <begin position="228"/>
        <end position="241"/>
    </location>
</feature>
<feature type="region of interest" description="Disordered" evidence="1">
    <location>
        <begin position="511"/>
        <end position="530"/>
    </location>
</feature>
<sequence length="697" mass="76435">MAAAKQQPPLYIAVADGRQGSGFRYTRPVLQSALQLMGCKPRHAFKISKRVFDVTRSDFVDPSKLDGSTTQQDSIKVAELLDAENMTNIPFELYKTQTTAVVSREEFLDVVCDALTLYKYVGPNQRADLLLACRIKERKESVTVLLCGTSGCGKSTLSSLLGNRLGITTVVSTDSIRHMMRSFVEERENPLLYASTYHAGDYLDPVAVAQAKAKSKANKLAAISHSNADADKDDGTSDDKCNGTSSDLPPRTEAPSKKKMAIEGYKAQSEMIIGSLDRLITTWEERKESLIVEGVHLSLNFVMGLMKKHPSVIPFMVYITNEEKHMERFAVRAKYMTLDPAKNRYVKYIQNIRAIQEYLCNRADKHRVPKINNTNVDRSVAAIHATVFSCLRRREAGEQFYDPHTNTAGMVDEEYRNQCAANSLSSKGMFQLIQRKGSSRNLMALLNTDGSVAKAWPVDAGDSGGNVNDGTGSDKSVGSPMYGPLQIGKAEPVNLQFGYFGISAWPSDTGCTSHAGSADDSKADGTDTGSRYLSSCCSTPKMSDDNSKEIQLGDEYSVFDSEEEAEEIDAGDAETDDDELTDEEKDIQEMEEAGSVDEQSTKSDEEYDDLAMRENGYCSNDERLTTLVKQPLALGAGGGDDDNAMKKADNNLNQFLEMGNDGGAEMPCAHPLAMNGGNRGCDAKARRRWALDLEGLL</sequence>
<dbReference type="KEGG" id="hvg:123401004"/>
<dbReference type="Proteomes" id="UP000011116">
    <property type="component" value="Chromosome 6H"/>
</dbReference>
<feature type="region of interest" description="Disordered" evidence="1">
    <location>
        <begin position="227"/>
        <end position="257"/>
    </location>
</feature>
<dbReference type="EnsemblPlants" id="HORVU.MOREX.r3.6HG0542700.1">
    <property type="protein sequence ID" value="HORVU.MOREX.r3.6HG0542700.1"/>
    <property type="gene ID" value="HORVU.MOREX.r3.6HG0542700"/>
</dbReference>
<dbReference type="PANTHER" id="PTHR33477">
    <property type="entry name" value="P-LOOP NTPASE DOMAIN-CONTAINING PROTEIN LPA1 HOMOLOG 1"/>
    <property type="match status" value="1"/>
</dbReference>
<keyword evidence="3" id="KW-1185">Reference proteome</keyword>
<reference evidence="2" key="2">
    <citation type="submission" date="2020-10" db="EMBL/GenBank/DDBJ databases">
        <authorList>
            <person name="Scholz U."/>
            <person name="Mascher M."/>
            <person name="Fiebig A."/>
        </authorList>
    </citation>
    <scope>NUCLEOTIDE SEQUENCE [LARGE SCALE GENOMIC DNA]</scope>
    <source>
        <strain evidence="2">cv. Morex</strain>
    </source>
</reference>
<dbReference type="OrthoDB" id="10263927at2759"/>
<reference evidence="2" key="3">
    <citation type="submission" date="2022-01" db="UniProtKB">
        <authorList>
            <consortium name="EnsemblPlants"/>
        </authorList>
    </citation>
    <scope>IDENTIFICATION</scope>
    <source>
        <strain evidence="2">subsp. vulgare</strain>
    </source>
</reference>
<protein>
    <submittedName>
        <fullName evidence="2">Uncharacterized protein</fullName>
    </submittedName>
</protein>
<proteinExistence type="predicted"/>
<feature type="region of interest" description="Disordered" evidence="1">
    <location>
        <begin position="560"/>
        <end position="583"/>
    </location>
</feature>
<evidence type="ECO:0000256" key="1">
    <source>
        <dbReference type="SAM" id="MobiDB-lite"/>
    </source>
</evidence>
<evidence type="ECO:0000313" key="2">
    <source>
        <dbReference type="EnsemblPlants" id="HORVU.MOREX.r3.6HG0542700.1"/>
    </source>
</evidence>
<gene>
    <name evidence="2" type="primary">LOC123401004</name>
</gene>
<dbReference type="AlphaFoldDB" id="A0A8I6Y137"/>
<name>A0A8I6Y137_HORVV</name>
<dbReference type="RefSeq" id="XP_044950656.1">
    <property type="nucleotide sequence ID" value="XM_045094721.1"/>
</dbReference>
<dbReference type="SUPFAM" id="SSF52540">
    <property type="entry name" value="P-loop containing nucleoside triphosphate hydrolases"/>
    <property type="match status" value="1"/>
</dbReference>
<dbReference type="Gene3D" id="3.40.50.300">
    <property type="entry name" value="P-loop containing nucleotide triphosphate hydrolases"/>
    <property type="match status" value="1"/>
</dbReference>
<dbReference type="InterPro" id="IPR027417">
    <property type="entry name" value="P-loop_NTPase"/>
</dbReference>
<reference evidence="3" key="1">
    <citation type="journal article" date="2012" name="Nature">
        <title>A physical, genetic and functional sequence assembly of the barley genome.</title>
        <authorList>
            <consortium name="The International Barley Genome Sequencing Consortium"/>
            <person name="Mayer K.F."/>
            <person name="Waugh R."/>
            <person name="Brown J.W."/>
            <person name="Schulman A."/>
            <person name="Langridge P."/>
            <person name="Platzer M."/>
            <person name="Fincher G.B."/>
            <person name="Muehlbauer G.J."/>
            <person name="Sato K."/>
            <person name="Close T.J."/>
            <person name="Wise R.P."/>
            <person name="Stein N."/>
        </authorList>
    </citation>
    <scope>NUCLEOTIDE SEQUENCE [LARGE SCALE GENOMIC DNA]</scope>
    <source>
        <strain evidence="3">cv. Morex</strain>
    </source>
</reference>
<dbReference type="GeneID" id="123401004"/>
<organism evidence="2 3">
    <name type="scientific">Hordeum vulgare subsp. vulgare</name>
    <name type="common">Domesticated barley</name>
    <dbReference type="NCBI Taxonomy" id="112509"/>
    <lineage>
        <taxon>Eukaryota</taxon>
        <taxon>Viridiplantae</taxon>
        <taxon>Streptophyta</taxon>
        <taxon>Embryophyta</taxon>
        <taxon>Tracheophyta</taxon>
        <taxon>Spermatophyta</taxon>
        <taxon>Magnoliopsida</taxon>
        <taxon>Liliopsida</taxon>
        <taxon>Poales</taxon>
        <taxon>Poaceae</taxon>
        <taxon>BOP clade</taxon>
        <taxon>Pooideae</taxon>
        <taxon>Triticodae</taxon>
        <taxon>Triticeae</taxon>
        <taxon>Hordeinae</taxon>
        <taxon>Hordeum</taxon>
    </lineage>
</organism>